<keyword evidence="2" id="KW-1185">Reference proteome</keyword>
<evidence type="ECO:0000313" key="1">
    <source>
        <dbReference type="EMBL" id="GAA0515545.1"/>
    </source>
</evidence>
<dbReference type="PIRSF" id="PIRSF017393">
    <property type="entry name" value="MTase_SAV2177"/>
    <property type="match status" value="1"/>
</dbReference>
<evidence type="ECO:0000313" key="2">
    <source>
        <dbReference type="Proteomes" id="UP001500729"/>
    </source>
</evidence>
<name>A0ABN1CB67_SACER</name>
<keyword evidence="1" id="KW-0808">Transferase</keyword>
<protein>
    <submittedName>
        <fullName evidence="1">SAM-dependent methyltransferase</fullName>
    </submittedName>
</protein>
<dbReference type="InterPro" id="IPR029063">
    <property type="entry name" value="SAM-dependent_MTases_sf"/>
</dbReference>
<comment type="caution">
    <text evidence="1">The sequence shown here is derived from an EMBL/GenBank/DDBJ whole genome shotgun (WGS) entry which is preliminary data.</text>
</comment>
<dbReference type="InterPro" id="IPR006764">
    <property type="entry name" value="SAM_dep_MeTrfase_SAV2177_type"/>
</dbReference>
<accession>A0ABN1CB67</accession>
<gene>
    <name evidence="1" type="ORF">GCM10009533_13180</name>
</gene>
<sequence length="273" mass="29969">MAHAAGRPSSDDFLPIAILHTEQAHSARLYDYILGGKDNYTADRVAAHKLLRAWPGVKDSMLANRAFMHRVATFLAQEAGIRQFLDIGTGIPISPNLHEVVQRTAPDARIVYVDNDPIVLTHARALLTGAPQGRTAYVEADMRRPETILTAPAFTDTLDLSEPIALTVIAMVHLIADEDAFPLVDRLVQALPSGSYLALSTSTADTAPEMHEVARLSREEGIDLQLRSKEKVEEFFQGMELVEPGVQLINRWRPGTEVVEADIAMYGGVARKP</sequence>
<reference evidence="1 2" key="1">
    <citation type="journal article" date="2019" name="Int. J. Syst. Evol. Microbiol.">
        <title>The Global Catalogue of Microorganisms (GCM) 10K type strain sequencing project: providing services to taxonomists for standard genome sequencing and annotation.</title>
        <authorList>
            <consortium name="The Broad Institute Genomics Platform"/>
            <consortium name="The Broad Institute Genome Sequencing Center for Infectious Disease"/>
            <person name="Wu L."/>
            <person name="Ma J."/>
        </authorList>
    </citation>
    <scope>NUCLEOTIDE SEQUENCE [LARGE SCALE GENOMIC DNA]</scope>
    <source>
        <strain evidence="1 2">JCM 10303</strain>
    </source>
</reference>
<dbReference type="GO" id="GO:0032259">
    <property type="term" value="P:methylation"/>
    <property type="evidence" value="ECO:0007669"/>
    <property type="project" value="UniProtKB-KW"/>
</dbReference>
<dbReference type="RefSeq" id="WP_009944791.1">
    <property type="nucleotide sequence ID" value="NZ_BAAAGS010000006.1"/>
</dbReference>
<dbReference type="SUPFAM" id="SSF53335">
    <property type="entry name" value="S-adenosyl-L-methionine-dependent methyltransferases"/>
    <property type="match status" value="1"/>
</dbReference>
<dbReference type="GO" id="GO:0008168">
    <property type="term" value="F:methyltransferase activity"/>
    <property type="evidence" value="ECO:0007669"/>
    <property type="project" value="UniProtKB-KW"/>
</dbReference>
<dbReference type="Pfam" id="PF04672">
    <property type="entry name" value="Methyltransf_19"/>
    <property type="match status" value="1"/>
</dbReference>
<dbReference type="EMBL" id="BAAAGS010000006">
    <property type="protein sequence ID" value="GAA0515545.1"/>
    <property type="molecule type" value="Genomic_DNA"/>
</dbReference>
<dbReference type="Gene3D" id="3.40.50.150">
    <property type="entry name" value="Vaccinia Virus protein VP39"/>
    <property type="match status" value="1"/>
</dbReference>
<proteinExistence type="predicted"/>
<organism evidence="1 2">
    <name type="scientific">Saccharopolyspora erythraea</name>
    <name type="common">Streptomyces erythraeus</name>
    <dbReference type="NCBI Taxonomy" id="1836"/>
    <lineage>
        <taxon>Bacteria</taxon>
        <taxon>Bacillati</taxon>
        <taxon>Actinomycetota</taxon>
        <taxon>Actinomycetes</taxon>
        <taxon>Pseudonocardiales</taxon>
        <taxon>Pseudonocardiaceae</taxon>
        <taxon>Saccharopolyspora</taxon>
    </lineage>
</organism>
<dbReference type="Proteomes" id="UP001500729">
    <property type="component" value="Unassembled WGS sequence"/>
</dbReference>
<keyword evidence="1" id="KW-0489">Methyltransferase</keyword>